<dbReference type="PANTHER" id="PTHR22684">
    <property type="entry name" value="NULP1-RELATED"/>
    <property type="match status" value="1"/>
</dbReference>
<dbReference type="EnsemblMetazoa" id="XM_019904531.1">
    <property type="protein sequence ID" value="XP_019760090.1"/>
    <property type="gene ID" value="LOC109537685"/>
</dbReference>
<protein>
    <recommendedName>
        <fullName evidence="4">Transcription factor 25</fullName>
    </recommendedName>
</protein>
<evidence type="ECO:0000313" key="3">
    <source>
        <dbReference type="Proteomes" id="UP000019118"/>
    </source>
</evidence>
<proteinExistence type="predicted"/>
<dbReference type="Proteomes" id="UP000019118">
    <property type="component" value="Unassembled WGS sequence"/>
</dbReference>
<dbReference type="Pfam" id="PF04910">
    <property type="entry name" value="Tcf25"/>
    <property type="match status" value="1"/>
</dbReference>
<dbReference type="CTD" id="38897"/>
<feature type="region of interest" description="Disordered" evidence="1">
    <location>
        <begin position="579"/>
        <end position="603"/>
    </location>
</feature>
<evidence type="ECO:0000313" key="2">
    <source>
        <dbReference type="EnsemblMetazoa" id="XP_019760090.1"/>
    </source>
</evidence>
<feature type="region of interest" description="Disordered" evidence="1">
    <location>
        <begin position="621"/>
        <end position="644"/>
    </location>
</feature>
<dbReference type="RefSeq" id="XP_048525536.1">
    <property type="nucleotide sequence ID" value="XM_048669579.1"/>
</dbReference>
<keyword evidence="3" id="KW-1185">Reference proteome</keyword>
<evidence type="ECO:0000256" key="1">
    <source>
        <dbReference type="SAM" id="MobiDB-lite"/>
    </source>
</evidence>
<organism evidence="2 3">
    <name type="scientific">Dendroctonus ponderosae</name>
    <name type="common">Mountain pine beetle</name>
    <dbReference type="NCBI Taxonomy" id="77166"/>
    <lineage>
        <taxon>Eukaryota</taxon>
        <taxon>Metazoa</taxon>
        <taxon>Ecdysozoa</taxon>
        <taxon>Arthropoda</taxon>
        <taxon>Hexapoda</taxon>
        <taxon>Insecta</taxon>
        <taxon>Pterygota</taxon>
        <taxon>Neoptera</taxon>
        <taxon>Endopterygota</taxon>
        <taxon>Coleoptera</taxon>
        <taxon>Polyphaga</taxon>
        <taxon>Cucujiformia</taxon>
        <taxon>Curculionidae</taxon>
        <taxon>Scolytinae</taxon>
        <taxon>Dendroctonus</taxon>
    </lineage>
</organism>
<feature type="region of interest" description="Disordered" evidence="1">
    <location>
        <begin position="1"/>
        <end position="112"/>
    </location>
</feature>
<feature type="compositionally biased region" description="Acidic residues" evidence="1">
    <location>
        <begin position="634"/>
        <end position="644"/>
    </location>
</feature>
<feature type="compositionally biased region" description="Basic residues" evidence="1">
    <location>
        <begin position="81"/>
        <end position="93"/>
    </location>
</feature>
<accession>A0AAR5PGA9</accession>
<feature type="compositionally biased region" description="Basic and acidic residues" evidence="1">
    <location>
        <begin position="9"/>
        <end position="18"/>
    </location>
</feature>
<dbReference type="KEGG" id="dpa:109537685"/>
<sequence length="644" mass="73891">MSSRVLRKVQTERQKDSPDNEPVSDTEPELPIGGARRKQFNVNRYDLLNEQSQSESEVKEDDNETETAKSCDGQNVQECPKKKRKKKKKKNSGKHAANQHRSSEDNADVDEVERSLREVNSLLGETPQIVTESRKAQHHQKSILNIQHKHLNPNNELKRIFGSKVIQAEHKRKSRSGSRTHLKTTWMVAYKEHWQQANKSGLSMALLETKDGINYFVYEHNQNYRQVENRFLRAVESLNPDTIVSIINDYPYHVNALIQTSDLCKLSEDLAMAAELIEQALYYLEVAFHPLFSVTQGNCRLDYRRQENRALYVAMFKHLAFLGGRACNRTALEFCKLLLSLDPEGDPVAVKLSIDFYALRAKEYQWLVDFVEQSDIRFYLMQLPNFSFSVAMARFYLGDVVKANDLLQDALLMFPQALMPLLEKCSIQIDKRVSQHSFFTMPDEKNTPKALAPLITLFVSRNCHIWKDAVLLPWLEKNVHNVLDRVDQNDPIVQDYFEKRMRRFSGPIPLSIARHIILSDEHKGLQLTADSEVIMSFDPLPPKDSVNVYERPLPATVVNNSSNPLLMFLGSLMPDFNPNQPVAPVPEGPPLDEAQAVERGDNTDFRRSVVSLVDAMRDLLNNIRPEQQRRNYDDADDSADDDLT</sequence>
<dbReference type="PANTHER" id="PTHR22684:SF0">
    <property type="entry name" value="RIBOSOME QUALITY CONTROL COMPLEX SUBUNIT TCF25"/>
    <property type="match status" value="1"/>
</dbReference>
<dbReference type="AlphaFoldDB" id="A0AAR5PGA9"/>
<dbReference type="GO" id="GO:1990112">
    <property type="term" value="C:RQC complex"/>
    <property type="evidence" value="ECO:0007669"/>
    <property type="project" value="TreeGrafter"/>
</dbReference>
<dbReference type="GeneID" id="109537685"/>
<dbReference type="InterPro" id="IPR006994">
    <property type="entry name" value="TCF25/Rqc1"/>
</dbReference>
<reference evidence="3" key="1">
    <citation type="journal article" date="2013" name="Genome Biol.">
        <title>Draft genome of the mountain pine beetle, Dendroctonus ponderosae Hopkins, a major forest pest.</title>
        <authorList>
            <person name="Keeling C.I."/>
            <person name="Yuen M.M."/>
            <person name="Liao N.Y."/>
            <person name="Docking T.R."/>
            <person name="Chan S.K."/>
            <person name="Taylor G.A."/>
            <person name="Palmquist D.L."/>
            <person name="Jackman S.D."/>
            <person name="Nguyen A."/>
            <person name="Li M."/>
            <person name="Henderson H."/>
            <person name="Janes J.K."/>
            <person name="Zhao Y."/>
            <person name="Pandoh P."/>
            <person name="Moore R."/>
            <person name="Sperling F.A."/>
            <person name="Huber D.P."/>
            <person name="Birol I."/>
            <person name="Jones S.J."/>
            <person name="Bohlmann J."/>
        </authorList>
    </citation>
    <scope>NUCLEOTIDE SEQUENCE</scope>
</reference>
<evidence type="ECO:0008006" key="4">
    <source>
        <dbReference type="Google" id="ProtNLM"/>
    </source>
</evidence>
<reference evidence="2" key="2">
    <citation type="submission" date="2024-08" db="UniProtKB">
        <authorList>
            <consortium name="EnsemblMetazoa"/>
        </authorList>
    </citation>
    <scope>IDENTIFICATION</scope>
</reference>
<name>A0AAR5PGA9_DENPD</name>